<accession>A0A7S0CRC4</accession>
<proteinExistence type="predicted"/>
<dbReference type="Gene3D" id="3.10.310.20">
    <property type="entry name" value="DHHA2 domain"/>
    <property type="match status" value="1"/>
</dbReference>
<dbReference type="EMBL" id="HBEN01001879">
    <property type="protein sequence ID" value="CAD8431585.1"/>
    <property type="molecule type" value="Transcribed_RNA"/>
</dbReference>
<evidence type="ECO:0000256" key="1">
    <source>
        <dbReference type="ARBA" id="ARBA00001936"/>
    </source>
</evidence>
<dbReference type="GO" id="GO:0005737">
    <property type="term" value="C:cytoplasm"/>
    <property type="evidence" value="ECO:0007669"/>
    <property type="project" value="InterPro"/>
</dbReference>
<evidence type="ECO:0000256" key="3">
    <source>
        <dbReference type="ARBA" id="ARBA00022801"/>
    </source>
</evidence>
<keyword evidence="4" id="KW-0464">Manganese</keyword>
<dbReference type="InterPro" id="IPR038763">
    <property type="entry name" value="DHH_sf"/>
</dbReference>
<keyword evidence="2" id="KW-0479">Metal-binding</keyword>
<gene>
    <name evidence="6" type="ORF">MSP1401_LOCUS1540</name>
</gene>
<name>A0A7S0CRC4_MICPS</name>
<dbReference type="Gene3D" id="3.90.1640.10">
    <property type="entry name" value="inorganic pyrophosphatase (n-terminal core)"/>
    <property type="match status" value="1"/>
</dbReference>
<sequence>MRAAPRAAPNATVLRGRAKRKPRVGVPGHPAMAASTSAPFFTVDETALADLNAFLRDARELVCARDSNAKKKTPRAERVTLVLGNEAADLDSVACAISLAYALHEANDDASRAYVPVVCVPREDFSLRADARWLLESVGVDVDALTFAGEVAFGDASGPIVDDRLRLVLVDHNALASKSEYASFATAVDAVVDHHDDEKKYPATAAAAVVPTGSCATLVAEPLVLDQSALAVYSETATRVFRETGPPTRLNAGDPRAALLLAAVLLDTQNLNSRATRVHARDEAVAPILASLSSTGDPASFHDELKRKRFDQSGLSPRDLLRRDYKQWRFVGAENKAWDVGVASFGVPLGNMAGDARAIRDACESFARERSVDALALMCAFDDEDSSSRAFRRQFAICFFDKTGDSDDVRFICASPLQARLVEPGGALSVALGGLEPVADETARDAFGGFAFEQGDPKGSRKKAQPALAAFFENASSSRR</sequence>
<dbReference type="Pfam" id="PF02833">
    <property type="entry name" value="DHHA2"/>
    <property type="match status" value="1"/>
</dbReference>
<reference evidence="6" key="1">
    <citation type="submission" date="2021-01" db="EMBL/GenBank/DDBJ databases">
        <authorList>
            <person name="Corre E."/>
            <person name="Pelletier E."/>
            <person name="Niang G."/>
            <person name="Scheremetjew M."/>
            <person name="Finn R."/>
            <person name="Kale V."/>
            <person name="Holt S."/>
            <person name="Cochrane G."/>
            <person name="Meng A."/>
            <person name="Brown T."/>
            <person name="Cohen L."/>
        </authorList>
    </citation>
    <scope>NUCLEOTIDE SEQUENCE</scope>
    <source>
        <strain evidence="6">CCAC1681</strain>
    </source>
</reference>
<evidence type="ECO:0000313" key="6">
    <source>
        <dbReference type="EMBL" id="CAD8431585.1"/>
    </source>
</evidence>
<dbReference type="PANTHER" id="PTHR12112:SF39">
    <property type="entry name" value="EG:152A3.5 PROTEIN (FBGN0003116_PN PROTEIN)"/>
    <property type="match status" value="1"/>
</dbReference>
<dbReference type="PANTHER" id="PTHR12112">
    <property type="entry name" value="BNIP - RELATED"/>
    <property type="match status" value="1"/>
</dbReference>
<evidence type="ECO:0000256" key="2">
    <source>
        <dbReference type="ARBA" id="ARBA00022723"/>
    </source>
</evidence>
<dbReference type="GO" id="GO:0046872">
    <property type="term" value="F:metal ion binding"/>
    <property type="evidence" value="ECO:0007669"/>
    <property type="project" value="UniProtKB-KW"/>
</dbReference>
<dbReference type="InterPro" id="IPR001667">
    <property type="entry name" value="DDH_dom"/>
</dbReference>
<dbReference type="SMART" id="SM01131">
    <property type="entry name" value="DHHA2"/>
    <property type="match status" value="1"/>
</dbReference>
<dbReference type="GO" id="GO:0004309">
    <property type="term" value="F:exopolyphosphatase activity"/>
    <property type="evidence" value="ECO:0007669"/>
    <property type="project" value="TreeGrafter"/>
</dbReference>
<dbReference type="SUPFAM" id="SSF64182">
    <property type="entry name" value="DHH phosphoesterases"/>
    <property type="match status" value="1"/>
</dbReference>
<evidence type="ECO:0000256" key="4">
    <source>
        <dbReference type="ARBA" id="ARBA00023211"/>
    </source>
</evidence>
<organism evidence="6">
    <name type="scientific">Micromonas pusilla</name>
    <name type="common">Picoplanktonic green alga</name>
    <name type="synonym">Chromulina pusilla</name>
    <dbReference type="NCBI Taxonomy" id="38833"/>
    <lineage>
        <taxon>Eukaryota</taxon>
        <taxon>Viridiplantae</taxon>
        <taxon>Chlorophyta</taxon>
        <taxon>Mamiellophyceae</taxon>
        <taxon>Mamiellales</taxon>
        <taxon>Mamiellaceae</taxon>
        <taxon>Micromonas</taxon>
    </lineage>
</organism>
<protein>
    <recommendedName>
        <fullName evidence="5">DHHA2 domain-containing protein</fullName>
    </recommendedName>
</protein>
<dbReference type="AlphaFoldDB" id="A0A7S0CRC4"/>
<dbReference type="Pfam" id="PF01368">
    <property type="entry name" value="DHH"/>
    <property type="match status" value="1"/>
</dbReference>
<keyword evidence="3" id="KW-0378">Hydrolase</keyword>
<dbReference type="InterPro" id="IPR004097">
    <property type="entry name" value="DHHA2"/>
</dbReference>
<comment type="cofactor">
    <cofactor evidence="1">
        <name>Mn(2+)</name>
        <dbReference type="ChEBI" id="CHEBI:29035"/>
    </cofactor>
</comment>
<feature type="domain" description="DHHA2" evidence="5">
    <location>
        <begin position="302"/>
        <end position="472"/>
    </location>
</feature>
<dbReference type="InterPro" id="IPR038222">
    <property type="entry name" value="DHHA2_dom_sf"/>
</dbReference>
<evidence type="ECO:0000259" key="5">
    <source>
        <dbReference type="SMART" id="SM01131"/>
    </source>
</evidence>